<dbReference type="PANTHER" id="PTHR41151">
    <property type="entry name" value="PARTNER OF BURSICON"/>
    <property type="match status" value="1"/>
</dbReference>
<keyword evidence="2" id="KW-1185">Reference proteome</keyword>
<gene>
    <name evidence="1" type="ORF">PoB_007240800</name>
</gene>
<reference evidence="1 2" key="1">
    <citation type="journal article" date="2021" name="Elife">
        <title>Chloroplast acquisition without the gene transfer in kleptoplastic sea slugs, Plakobranchus ocellatus.</title>
        <authorList>
            <person name="Maeda T."/>
            <person name="Takahashi S."/>
            <person name="Yoshida T."/>
            <person name="Shimamura S."/>
            <person name="Takaki Y."/>
            <person name="Nagai Y."/>
            <person name="Toyoda A."/>
            <person name="Suzuki Y."/>
            <person name="Arimoto A."/>
            <person name="Ishii H."/>
            <person name="Satoh N."/>
            <person name="Nishiyama T."/>
            <person name="Hasebe M."/>
            <person name="Maruyama T."/>
            <person name="Minagawa J."/>
            <person name="Obokata J."/>
            <person name="Shigenobu S."/>
        </authorList>
    </citation>
    <scope>NUCLEOTIDE SEQUENCE [LARGE SCALE GENOMIC DNA]</scope>
</reference>
<evidence type="ECO:0000313" key="2">
    <source>
        <dbReference type="Proteomes" id="UP000735302"/>
    </source>
</evidence>
<dbReference type="GO" id="GO:0005184">
    <property type="term" value="F:neuropeptide hormone activity"/>
    <property type="evidence" value="ECO:0007669"/>
    <property type="project" value="InterPro"/>
</dbReference>
<accession>A0AAV4DNI2</accession>
<dbReference type="GO" id="GO:0007186">
    <property type="term" value="P:G protein-coupled receptor signaling pathway"/>
    <property type="evidence" value="ECO:0007669"/>
    <property type="project" value="TreeGrafter"/>
</dbReference>
<dbReference type="Proteomes" id="UP000735302">
    <property type="component" value="Unassembled WGS sequence"/>
</dbReference>
<proteinExistence type="predicted"/>
<dbReference type="InterPro" id="IPR034441">
    <property type="entry name" value="Bursicon_suB"/>
</dbReference>
<dbReference type="GO" id="GO:0031395">
    <property type="term" value="C:bursicon neuropeptide hormone complex"/>
    <property type="evidence" value="ECO:0007669"/>
    <property type="project" value="InterPro"/>
</dbReference>
<sequence>MKIRFGRVSVRKRRQASDITEALEKEMLAPGYDLFQVLTILVSIMLSQVHGIQHGSHDSCLLQASVVPITRQMQVTHDGQSISATCSGDITLKKCEGVCESSVSPSVRLVTGYRKVCRCCREIGTRTKFVPLTSCYNNGQPLANVQAQIAITEMTNCSCSNCDD</sequence>
<protein>
    <submittedName>
        <fullName evidence="1">Partner of bursicon</fullName>
    </submittedName>
</protein>
<dbReference type="AlphaFoldDB" id="A0AAV4DNI2"/>
<dbReference type="GO" id="GO:0001664">
    <property type="term" value="F:G protein-coupled receptor binding"/>
    <property type="evidence" value="ECO:0007669"/>
    <property type="project" value="InterPro"/>
</dbReference>
<dbReference type="PANTHER" id="PTHR41151:SF1">
    <property type="entry name" value="PARTNER OF BURSICON"/>
    <property type="match status" value="1"/>
</dbReference>
<evidence type="ECO:0000313" key="1">
    <source>
        <dbReference type="EMBL" id="GFO45903.1"/>
    </source>
</evidence>
<dbReference type="EMBL" id="BLXT01008087">
    <property type="protein sequence ID" value="GFO45903.1"/>
    <property type="molecule type" value="Genomic_DNA"/>
</dbReference>
<organism evidence="1 2">
    <name type="scientific">Plakobranchus ocellatus</name>
    <dbReference type="NCBI Taxonomy" id="259542"/>
    <lineage>
        <taxon>Eukaryota</taxon>
        <taxon>Metazoa</taxon>
        <taxon>Spiralia</taxon>
        <taxon>Lophotrochozoa</taxon>
        <taxon>Mollusca</taxon>
        <taxon>Gastropoda</taxon>
        <taxon>Heterobranchia</taxon>
        <taxon>Euthyneura</taxon>
        <taxon>Panpulmonata</taxon>
        <taxon>Sacoglossa</taxon>
        <taxon>Placobranchoidea</taxon>
        <taxon>Plakobranchidae</taxon>
        <taxon>Plakobranchus</taxon>
    </lineage>
</organism>
<name>A0AAV4DNI2_9GAST</name>
<comment type="caution">
    <text evidence="1">The sequence shown here is derived from an EMBL/GenBank/DDBJ whole genome shotgun (WGS) entry which is preliminary data.</text>
</comment>